<keyword evidence="1" id="KW-0812">Transmembrane</keyword>
<dbReference type="Gramene" id="Pp3c19_13839V3.1">
    <property type="protein sequence ID" value="Pp3c19_13839V3.1"/>
    <property type="gene ID" value="Pp3c19_13839"/>
</dbReference>
<dbReference type="Pfam" id="PF06632">
    <property type="entry name" value="XRCC4"/>
    <property type="match status" value="1"/>
</dbReference>
<reference evidence="3 5" key="1">
    <citation type="journal article" date="2008" name="Science">
        <title>The Physcomitrella genome reveals evolutionary insights into the conquest of land by plants.</title>
        <authorList>
            <person name="Rensing S."/>
            <person name="Lang D."/>
            <person name="Zimmer A."/>
            <person name="Terry A."/>
            <person name="Salamov A."/>
            <person name="Shapiro H."/>
            <person name="Nishiyama T."/>
            <person name="Perroud P.-F."/>
            <person name="Lindquist E."/>
            <person name="Kamisugi Y."/>
            <person name="Tanahashi T."/>
            <person name="Sakakibara K."/>
            <person name="Fujita T."/>
            <person name="Oishi K."/>
            <person name="Shin-I T."/>
            <person name="Kuroki Y."/>
            <person name="Toyoda A."/>
            <person name="Suzuki Y."/>
            <person name="Hashimoto A."/>
            <person name="Yamaguchi K."/>
            <person name="Sugano A."/>
            <person name="Kohara Y."/>
            <person name="Fujiyama A."/>
            <person name="Anterola A."/>
            <person name="Aoki S."/>
            <person name="Ashton N."/>
            <person name="Barbazuk W.B."/>
            <person name="Barker E."/>
            <person name="Bennetzen J."/>
            <person name="Bezanilla M."/>
            <person name="Blankenship R."/>
            <person name="Cho S.H."/>
            <person name="Dutcher S."/>
            <person name="Estelle M."/>
            <person name="Fawcett J.A."/>
            <person name="Gundlach H."/>
            <person name="Hanada K."/>
            <person name="Heyl A."/>
            <person name="Hicks K.A."/>
            <person name="Hugh J."/>
            <person name="Lohr M."/>
            <person name="Mayer K."/>
            <person name="Melkozernov A."/>
            <person name="Murata T."/>
            <person name="Nelson D."/>
            <person name="Pils B."/>
            <person name="Prigge M."/>
            <person name="Reiss B."/>
            <person name="Renner T."/>
            <person name="Rombauts S."/>
            <person name="Rushton P."/>
            <person name="Sanderfoot A."/>
            <person name="Schween G."/>
            <person name="Shiu S.-H."/>
            <person name="Stueber K."/>
            <person name="Theodoulou F.L."/>
            <person name="Tu H."/>
            <person name="Van de Peer Y."/>
            <person name="Verrier P.J."/>
            <person name="Waters E."/>
            <person name="Wood A."/>
            <person name="Yang L."/>
            <person name="Cove D."/>
            <person name="Cuming A."/>
            <person name="Hasebe M."/>
            <person name="Lucas S."/>
            <person name="Mishler D.B."/>
            <person name="Reski R."/>
            <person name="Grigoriev I."/>
            <person name="Quatrano R.S."/>
            <person name="Boore J.L."/>
        </authorList>
    </citation>
    <scope>NUCLEOTIDE SEQUENCE [LARGE SCALE GENOMIC DNA]</scope>
    <source>
        <strain evidence="4 5">cv. Gransden 2004</strain>
    </source>
</reference>
<dbReference type="EnsemblPlants" id="Pp3c19_13839V3.1">
    <property type="protein sequence ID" value="Pp3c19_13839V3.1"/>
    <property type="gene ID" value="Pp3c19_13839"/>
</dbReference>
<organism evidence="3">
    <name type="scientific">Physcomitrium patens</name>
    <name type="common">Spreading-leaved earth moss</name>
    <name type="synonym">Physcomitrella patens</name>
    <dbReference type="NCBI Taxonomy" id="3218"/>
    <lineage>
        <taxon>Eukaryota</taxon>
        <taxon>Viridiplantae</taxon>
        <taxon>Streptophyta</taxon>
        <taxon>Embryophyta</taxon>
        <taxon>Bryophyta</taxon>
        <taxon>Bryophytina</taxon>
        <taxon>Bryopsida</taxon>
        <taxon>Funariidae</taxon>
        <taxon>Funariales</taxon>
        <taxon>Funariaceae</taxon>
        <taxon>Physcomitrium</taxon>
    </lineage>
</organism>
<dbReference type="PANTHER" id="PTHR28559:SF1">
    <property type="entry name" value="DNA REPAIR PROTEIN XRCC4"/>
    <property type="match status" value="1"/>
</dbReference>
<evidence type="ECO:0000313" key="3">
    <source>
        <dbReference type="EMBL" id="PNR34278.1"/>
    </source>
</evidence>
<dbReference type="GO" id="GO:0006302">
    <property type="term" value="P:double-strand break repair"/>
    <property type="evidence" value="ECO:0007669"/>
    <property type="project" value="InterPro"/>
</dbReference>
<reference evidence="3 5" key="2">
    <citation type="journal article" date="2018" name="Plant J.">
        <title>The Physcomitrella patens chromosome-scale assembly reveals moss genome structure and evolution.</title>
        <authorList>
            <person name="Lang D."/>
            <person name="Ullrich K.K."/>
            <person name="Murat F."/>
            <person name="Fuchs J."/>
            <person name="Jenkins J."/>
            <person name="Haas F.B."/>
            <person name="Piednoel M."/>
            <person name="Gundlach H."/>
            <person name="Van Bel M."/>
            <person name="Meyberg R."/>
            <person name="Vives C."/>
            <person name="Morata J."/>
            <person name="Symeonidi A."/>
            <person name="Hiss M."/>
            <person name="Muchero W."/>
            <person name="Kamisugi Y."/>
            <person name="Saleh O."/>
            <person name="Blanc G."/>
            <person name="Decker E.L."/>
            <person name="van Gessel N."/>
            <person name="Grimwood J."/>
            <person name="Hayes R.D."/>
            <person name="Graham S.W."/>
            <person name="Gunter L.E."/>
            <person name="McDaniel S.F."/>
            <person name="Hoernstein S.N.W."/>
            <person name="Larsson A."/>
            <person name="Li F.W."/>
            <person name="Perroud P.F."/>
            <person name="Phillips J."/>
            <person name="Ranjan P."/>
            <person name="Rokshar D.S."/>
            <person name="Rothfels C.J."/>
            <person name="Schneider L."/>
            <person name="Shu S."/>
            <person name="Stevenson D.W."/>
            <person name="Thummler F."/>
            <person name="Tillich M."/>
            <person name="Villarreal Aguilar J.C."/>
            <person name="Widiez T."/>
            <person name="Wong G.K."/>
            <person name="Wymore A."/>
            <person name="Zhang Y."/>
            <person name="Zimmer A.D."/>
            <person name="Quatrano R.S."/>
            <person name="Mayer K.F.X."/>
            <person name="Goodstein D."/>
            <person name="Casacuberta J.M."/>
            <person name="Vandepoele K."/>
            <person name="Reski R."/>
            <person name="Cuming A.C."/>
            <person name="Tuskan G.A."/>
            <person name="Maumus F."/>
            <person name="Salse J."/>
            <person name="Schmutz J."/>
            <person name="Rensing S.A."/>
        </authorList>
    </citation>
    <scope>NUCLEOTIDE SEQUENCE [LARGE SCALE GENOMIC DNA]</scope>
    <source>
        <strain evidence="4 5">cv. Gransden 2004</strain>
    </source>
</reference>
<dbReference type="GO" id="GO:0003677">
    <property type="term" value="F:DNA binding"/>
    <property type="evidence" value="ECO:0007669"/>
    <property type="project" value="InterPro"/>
</dbReference>
<proteinExistence type="predicted"/>
<sequence>MSWHGSWMDQDVYACEDEKELGELSPRASETYAKLELPEGAHQGCGHLILYVKGTWYPTHFLLSVLDGQDTWDFNEATQEFVCHQANEIEMEAREWLNEVYLCFSQQRPCSYYSFVSTGSSTKMASFSSFCVVVELGFVVLGFMFPFMWSM</sequence>
<dbReference type="PANTHER" id="PTHR28559">
    <property type="entry name" value="DNA REPAIR PROTEIN XRCC4"/>
    <property type="match status" value="1"/>
</dbReference>
<dbReference type="InterPro" id="IPR053961">
    <property type="entry name" value="XRCC4_N"/>
</dbReference>
<keyword evidence="1" id="KW-1133">Transmembrane helix</keyword>
<gene>
    <name evidence="3" type="ORF">PHYPA_024095</name>
</gene>
<feature type="transmembrane region" description="Helical" evidence="1">
    <location>
        <begin position="127"/>
        <end position="149"/>
    </location>
</feature>
<dbReference type="GO" id="GO:0005634">
    <property type="term" value="C:nucleus"/>
    <property type="evidence" value="ECO:0007669"/>
    <property type="project" value="InterPro"/>
</dbReference>
<dbReference type="InParanoid" id="A0A2K1IYC7"/>
<dbReference type="EMBL" id="ABEU02000019">
    <property type="protein sequence ID" value="PNR34278.1"/>
    <property type="molecule type" value="Genomic_DNA"/>
</dbReference>
<feature type="domain" description="XRCC4 N-terminal" evidence="2">
    <location>
        <begin position="50"/>
        <end position="128"/>
    </location>
</feature>
<dbReference type="GO" id="GO:0006310">
    <property type="term" value="P:DNA recombination"/>
    <property type="evidence" value="ECO:0007669"/>
    <property type="project" value="InterPro"/>
</dbReference>
<dbReference type="AlphaFoldDB" id="A0A2K1IYC7"/>
<protein>
    <recommendedName>
        <fullName evidence="2">XRCC4 N-terminal domain-containing protein</fullName>
    </recommendedName>
</protein>
<evidence type="ECO:0000259" key="2">
    <source>
        <dbReference type="Pfam" id="PF06632"/>
    </source>
</evidence>
<dbReference type="Proteomes" id="UP000006727">
    <property type="component" value="Chromosome 19"/>
</dbReference>
<dbReference type="InterPro" id="IPR010585">
    <property type="entry name" value="DNA_repair_prot_XRCC4"/>
</dbReference>
<reference evidence="4" key="3">
    <citation type="submission" date="2020-12" db="UniProtKB">
        <authorList>
            <consortium name="EnsemblPlants"/>
        </authorList>
    </citation>
    <scope>IDENTIFICATION</scope>
</reference>
<accession>A0A2K1IYC7</accession>
<keyword evidence="5" id="KW-1185">Reference proteome</keyword>
<evidence type="ECO:0000313" key="5">
    <source>
        <dbReference type="Proteomes" id="UP000006727"/>
    </source>
</evidence>
<evidence type="ECO:0000313" key="4">
    <source>
        <dbReference type="EnsemblPlants" id="Pp3c19_13839V3.1"/>
    </source>
</evidence>
<keyword evidence="1" id="KW-0472">Membrane</keyword>
<name>A0A2K1IYC7_PHYPA</name>
<evidence type="ECO:0000256" key="1">
    <source>
        <dbReference type="SAM" id="Phobius"/>
    </source>
</evidence>